<dbReference type="EMBL" id="LEKV01001936">
    <property type="protein sequence ID" value="KVI04697.1"/>
    <property type="molecule type" value="Genomic_DNA"/>
</dbReference>
<evidence type="ECO:0000256" key="7">
    <source>
        <dbReference type="SAM" id="MobiDB-lite"/>
    </source>
</evidence>
<dbReference type="PANTHER" id="PTHR45811">
    <property type="entry name" value="COPPER TRANSPORT PROTEIN FAMILY-RELATED"/>
    <property type="match status" value="1"/>
</dbReference>
<feature type="compositionally biased region" description="Basic and acidic residues" evidence="7">
    <location>
        <begin position="132"/>
        <end position="147"/>
    </location>
</feature>
<evidence type="ECO:0000313" key="9">
    <source>
        <dbReference type="EMBL" id="KVI04697.1"/>
    </source>
</evidence>
<dbReference type="PROSITE" id="PS50846">
    <property type="entry name" value="HMA_2"/>
    <property type="match status" value="1"/>
</dbReference>
<evidence type="ECO:0000256" key="1">
    <source>
        <dbReference type="ARBA" id="ARBA00004170"/>
    </source>
</evidence>
<comment type="similarity">
    <text evidence="6">Belongs to the HIPP family.</text>
</comment>
<keyword evidence="3" id="KW-0479">Metal-binding</keyword>
<dbReference type="Proteomes" id="UP000243975">
    <property type="component" value="Unassembled WGS sequence"/>
</dbReference>
<dbReference type="InterPro" id="IPR006121">
    <property type="entry name" value="HMA_dom"/>
</dbReference>
<evidence type="ECO:0000256" key="5">
    <source>
        <dbReference type="ARBA" id="ARBA00023289"/>
    </source>
</evidence>
<dbReference type="PANTHER" id="PTHR45811:SF11">
    <property type="entry name" value="METAL-ASSOCIATED DOMAIN, PUTATIVE-RELATED"/>
    <property type="match status" value="1"/>
</dbReference>
<dbReference type="GO" id="GO:0016020">
    <property type="term" value="C:membrane"/>
    <property type="evidence" value="ECO:0007669"/>
    <property type="project" value="UniProtKB-SubCell"/>
</dbReference>
<organism evidence="9 10">
    <name type="scientific">Cynara cardunculus var. scolymus</name>
    <name type="common">Globe artichoke</name>
    <name type="synonym">Cynara scolymus</name>
    <dbReference type="NCBI Taxonomy" id="59895"/>
    <lineage>
        <taxon>Eukaryota</taxon>
        <taxon>Viridiplantae</taxon>
        <taxon>Streptophyta</taxon>
        <taxon>Embryophyta</taxon>
        <taxon>Tracheophyta</taxon>
        <taxon>Spermatophyta</taxon>
        <taxon>Magnoliopsida</taxon>
        <taxon>eudicotyledons</taxon>
        <taxon>Gunneridae</taxon>
        <taxon>Pentapetalae</taxon>
        <taxon>asterids</taxon>
        <taxon>campanulids</taxon>
        <taxon>Asterales</taxon>
        <taxon>Asteraceae</taxon>
        <taxon>Carduoideae</taxon>
        <taxon>Cardueae</taxon>
        <taxon>Carduinae</taxon>
        <taxon>Cynara</taxon>
    </lineage>
</organism>
<evidence type="ECO:0000256" key="4">
    <source>
        <dbReference type="ARBA" id="ARBA00023288"/>
    </source>
</evidence>
<keyword evidence="10" id="KW-1185">Reference proteome</keyword>
<dbReference type="InterPro" id="IPR051863">
    <property type="entry name" value="HIPP"/>
</dbReference>
<evidence type="ECO:0000256" key="6">
    <source>
        <dbReference type="ARBA" id="ARBA00024045"/>
    </source>
</evidence>
<sequence>MCVGGALNSDFIFPSSSICLNHNNHFHHIHMAQKVVLKVVSMTDDKTKQKAIEAAAHIHGVDSIGANLEDQQVTVVGEMDAVAVVKKLKKVAGMVEIISIGPAADQEPPPPPPPDQKKKKKKKTTTKKKKKKQEDNKGEGKEEKNKNGGELTGYYPSPSLYSSRMHGHIEGFVN</sequence>
<protein>
    <submittedName>
        <fullName evidence="9">Heavy metal-associated domain, HMA</fullName>
    </submittedName>
</protein>
<dbReference type="AlphaFoldDB" id="A0A124SFY5"/>
<feature type="domain" description="HMA" evidence="8">
    <location>
        <begin position="33"/>
        <end position="100"/>
    </location>
</feature>
<reference evidence="9 10" key="1">
    <citation type="journal article" date="2016" name="Sci. Rep.">
        <title>The genome sequence of the outbreeding globe artichoke constructed de novo incorporating a phase-aware low-pass sequencing strategy of F1 progeny.</title>
        <authorList>
            <person name="Scaglione D."/>
            <person name="Reyes-Chin-Wo S."/>
            <person name="Acquadro A."/>
            <person name="Froenicke L."/>
            <person name="Portis E."/>
            <person name="Beitel C."/>
            <person name="Tirone M."/>
            <person name="Mauro R."/>
            <person name="Lo Monaco A."/>
            <person name="Mauromicale G."/>
            <person name="Faccioli P."/>
            <person name="Cattivelli L."/>
            <person name="Rieseberg L."/>
            <person name="Michelmore R."/>
            <person name="Lanteri S."/>
        </authorList>
    </citation>
    <scope>NUCLEOTIDE SEQUENCE [LARGE SCALE GENOMIC DNA]</scope>
    <source>
        <strain evidence="9">2C</strain>
    </source>
</reference>
<comment type="subcellular location">
    <subcellularLocation>
        <location evidence="1">Membrane</location>
        <topology evidence="1">Peripheral membrane protein</topology>
    </subcellularLocation>
</comment>
<comment type="caution">
    <text evidence="9">The sequence shown here is derived from an EMBL/GenBank/DDBJ whole genome shotgun (WGS) entry which is preliminary data.</text>
</comment>
<name>A0A124SFY5_CYNCS</name>
<gene>
    <name evidence="9" type="ORF">Ccrd_016978</name>
</gene>
<dbReference type="InterPro" id="IPR036163">
    <property type="entry name" value="HMA_dom_sf"/>
</dbReference>
<evidence type="ECO:0000313" key="10">
    <source>
        <dbReference type="Proteomes" id="UP000243975"/>
    </source>
</evidence>
<dbReference type="Gene3D" id="3.30.70.100">
    <property type="match status" value="1"/>
</dbReference>
<dbReference type="Gramene" id="KVI04697">
    <property type="protein sequence ID" value="KVI04697"/>
    <property type="gene ID" value="Ccrd_016978"/>
</dbReference>
<feature type="region of interest" description="Disordered" evidence="7">
    <location>
        <begin position="102"/>
        <end position="174"/>
    </location>
</feature>
<dbReference type="GO" id="GO:0009626">
    <property type="term" value="P:plant-type hypersensitive response"/>
    <property type="evidence" value="ECO:0007669"/>
    <property type="project" value="UniProtKB-KW"/>
</dbReference>
<keyword evidence="4" id="KW-0449">Lipoprotein</keyword>
<evidence type="ECO:0000259" key="8">
    <source>
        <dbReference type="PROSITE" id="PS50846"/>
    </source>
</evidence>
<keyword evidence="5" id="KW-0636">Prenylation</keyword>
<dbReference type="GO" id="GO:0046872">
    <property type="term" value="F:metal ion binding"/>
    <property type="evidence" value="ECO:0007669"/>
    <property type="project" value="UniProtKB-KW"/>
</dbReference>
<accession>A0A124SFY5</accession>
<dbReference type="STRING" id="59895.A0A124SFY5"/>
<keyword evidence="2" id="KW-0488">Methylation</keyword>
<dbReference type="SUPFAM" id="SSF55008">
    <property type="entry name" value="HMA, heavy metal-associated domain"/>
    <property type="match status" value="1"/>
</dbReference>
<evidence type="ECO:0000256" key="2">
    <source>
        <dbReference type="ARBA" id="ARBA00022481"/>
    </source>
</evidence>
<feature type="compositionally biased region" description="Basic residues" evidence="7">
    <location>
        <begin position="117"/>
        <end position="131"/>
    </location>
</feature>
<proteinExistence type="inferred from homology"/>
<dbReference type="Pfam" id="PF00403">
    <property type="entry name" value="HMA"/>
    <property type="match status" value="1"/>
</dbReference>
<evidence type="ECO:0000256" key="3">
    <source>
        <dbReference type="ARBA" id="ARBA00022723"/>
    </source>
</evidence>